<dbReference type="PANTHER" id="PTHR11133:SF23">
    <property type="entry name" value="SACCHAROPINE DEHYDROGENASE [NAD(+), L-LYSINE-FORMING]"/>
    <property type="match status" value="1"/>
</dbReference>
<dbReference type="EC" id="1.5.1.7" evidence="4"/>
<protein>
    <recommendedName>
        <fullName evidence="5">Saccharopine dehydrogenase [NAD(+), L-lysine-forming]</fullName>
        <ecNumber evidence="4">1.5.1.7</ecNumber>
    </recommendedName>
    <alternativeName>
        <fullName evidence="10">Lysine--2-oxoglutarate reductase</fullName>
    </alternativeName>
</protein>
<evidence type="ECO:0000256" key="11">
    <source>
        <dbReference type="ARBA" id="ARBA00047860"/>
    </source>
</evidence>
<name>A0ABN7HQW2_9BURK</name>
<dbReference type="Gene3D" id="3.40.50.720">
    <property type="entry name" value="NAD(P)-binding Rossmann-like Domain"/>
    <property type="match status" value="1"/>
</dbReference>
<comment type="pathway">
    <text evidence="1">Amino-acid biosynthesis; L-lysine biosynthesis via AAA pathway; L-lysine from L-alpha-aminoadipate (fungal route): step 3/3.</text>
</comment>
<sequence length="365" mass="40703">MTQTLWLRAESRMNERRTPLIPVHAGVLVRNGYRVCVESSLDRIFPDSSYLDVGCALAPTGSWPSAHRDALILGLKELPDDPFPLRHRHMYFAHAYERQRGSLKLLERFTRGGGFLYDLEQIKDNFGAQLVTGGAGYFAGLAAATACLDIWKQKRHGHDALYRIPRQFMCVAELVEYAQRLVRTGFRAPRILVIGHRGKSGAGVTHLLDQVGLAYDCSPKITRENHEFRERLHDYEVIFNCIKLSAGTPLFLSDAMIGSHTKIQLIGDISCEATHPDNPIPLYSNPTSFAAPVCRTRAGIDIMAIDNITAMLPVECSRILSEQIFPYLCYFLLARGVHDASPFERVVDSFHSASAAVRAESTMAA</sequence>
<dbReference type="SMART" id="SM01002">
    <property type="entry name" value="AlaDh_PNT_C"/>
    <property type="match status" value="1"/>
</dbReference>
<evidence type="ECO:0000259" key="13">
    <source>
        <dbReference type="SMART" id="SM01003"/>
    </source>
</evidence>
<keyword evidence="6" id="KW-0028">Amino-acid biosynthesis</keyword>
<evidence type="ECO:0000259" key="12">
    <source>
        <dbReference type="SMART" id="SM01002"/>
    </source>
</evidence>
<comment type="similarity">
    <text evidence="2">Belongs to the AlaDH/PNT family.</text>
</comment>
<gene>
    <name evidence="14" type="ORF">LMG28140_02553</name>
</gene>
<feature type="domain" description="Alanine dehydrogenase/pyridine nucleotide transhydrogenase N-terminal" evidence="13">
    <location>
        <begin position="6"/>
        <end position="142"/>
    </location>
</feature>
<evidence type="ECO:0000256" key="6">
    <source>
        <dbReference type="ARBA" id="ARBA00022605"/>
    </source>
</evidence>
<dbReference type="InterPro" id="IPR007698">
    <property type="entry name" value="AlaDH/PNT_NAD(H)-bd"/>
</dbReference>
<evidence type="ECO:0000256" key="4">
    <source>
        <dbReference type="ARBA" id="ARBA00012847"/>
    </source>
</evidence>
<evidence type="ECO:0000313" key="14">
    <source>
        <dbReference type="EMBL" id="CAD6531870.1"/>
    </source>
</evidence>
<keyword evidence="9" id="KW-1015">Disulfide bond</keyword>
<evidence type="ECO:0000256" key="9">
    <source>
        <dbReference type="ARBA" id="ARBA00023157"/>
    </source>
</evidence>
<evidence type="ECO:0000256" key="2">
    <source>
        <dbReference type="ARBA" id="ARBA00005689"/>
    </source>
</evidence>
<reference evidence="14 15" key="1">
    <citation type="submission" date="2020-10" db="EMBL/GenBank/DDBJ databases">
        <authorList>
            <person name="Peeters C."/>
        </authorList>
    </citation>
    <scope>NUCLEOTIDE SEQUENCE [LARGE SCALE GENOMIC DNA]</scope>
    <source>
        <strain evidence="14 15">LMG 28140</strain>
    </source>
</reference>
<dbReference type="Proteomes" id="UP000598032">
    <property type="component" value="Unassembled WGS sequence"/>
</dbReference>
<dbReference type="EMBL" id="CAJHCP010000005">
    <property type="protein sequence ID" value="CAD6531870.1"/>
    <property type="molecule type" value="Genomic_DNA"/>
</dbReference>
<dbReference type="SUPFAM" id="SSF52283">
    <property type="entry name" value="Formate/glycerate dehydrogenase catalytic domain-like"/>
    <property type="match status" value="1"/>
</dbReference>
<dbReference type="RefSeq" id="WP_201642639.1">
    <property type="nucleotide sequence ID" value="NZ_CAJHCP010000005.1"/>
</dbReference>
<feature type="domain" description="Alanine dehydrogenase/pyridine nucleotide transhydrogenase NAD(H)-binding" evidence="12">
    <location>
        <begin position="174"/>
        <end position="304"/>
    </location>
</feature>
<keyword evidence="15" id="KW-1185">Reference proteome</keyword>
<evidence type="ECO:0000256" key="1">
    <source>
        <dbReference type="ARBA" id="ARBA00004884"/>
    </source>
</evidence>
<dbReference type="PIRSF" id="PIRSF018250">
    <property type="entry name" value="Saccharopine_DH_Lys"/>
    <property type="match status" value="1"/>
</dbReference>
<keyword evidence="8" id="KW-0520">NAD</keyword>
<evidence type="ECO:0000313" key="15">
    <source>
        <dbReference type="Proteomes" id="UP000598032"/>
    </source>
</evidence>
<proteinExistence type="inferred from homology"/>
<dbReference type="InterPro" id="IPR027281">
    <property type="entry name" value="Lys1"/>
</dbReference>
<comment type="caution">
    <text evidence="14">The sequence shown here is derived from an EMBL/GenBank/DDBJ whole genome shotgun (WGS) entry which is preliminary data.</text>
</comment>
<dbReference type="InterPro" id="IPR007886">
    <property type="entry name" value="AlaDH/PNT_N"/>
</dbReference>
<accession>A0ABN7HQW2</accession>
<evidence type="ECO:0000256" key="7">
    <source>
        <dbReference type="ARBA" id="ARBA00023002"/>
    </source>
</evidence>
<dbReference type="Pfam" id="PF05222">
    <property type="entry name" value="AlaDh_PNT_N"/>
    <property type="match status" value="1"/>
</dbReference>
<organism evidence="14 15">
    <name type="scientific">Paraburkholderia metrosideri</name>
    <dbReference type="NCBI Taxonomy" id="580937"/>
    <lineage>
        <taxon>Bacteria</taxon>
        <taxon>Pseudomonadati</taxon>
        <taxon>Pseudomonadota</taxon>
        <taxon>Betaproteobacteria</taxon>
        <taxon>Burkholderiales</taxon>
        <taxon>Burkholderiaceae</taxon>
        <taxon>Paraburkholderia</taxon>
    </lineage>
</organism>
<dbReference type="PANTHER" id="PTHR11133">
    <property type="entry name" value="SACCHAROPINE DEHYDROGENASE"/>
    <property type="match status" value="1"/>
</dbReference>
<evidence type="ECO:0000256" key="3">
    <source>
        <dbReference type="ARBA" id="ARBA00011245"/>
    </source>
</evidence>
<evidence type="ECO:0000256" key="5">
    <source>
        <dbReference type="ARBA" id="ARBA00021221"/>
    </source>
</evidence>
<dbReference type="InterPro" id="IPR051168">
    <property type="entry name" value="AASS"/>
</dbReference>
<comment type="catalytic activity">
    <reaction evidence="11">
        <text>L-saccharopine + NAD(+) + H2O = L-lysine + 2-oxoglutarate + NADH + H(+)</text>
        <dbReference type="Rhea" id="RHEA:12440"/>
        <dbReference type="ChEBI" id="CHEBI:15377"/>
        <dbReference type="ChEBI" id="CHEBI:15378"/>
        <dbReference type="ChEBI" id="CHEBI:16810"/>
        <dbReference type="ChEBI" id="CHEBI:32551"/>
        <dbReference type="ChEBI" id="CHEBI:57540"/>
        <dbReference type="ChEBI" id="CHEBI:57945"/>
        <dbReference type="ChEBI" id="CHEBI:57951"/>
        <dbReference type="EC" id="1.5.1.7"/>
    </reaction>
</comment>
<dbReference type="SMART" id="SM01003">
    <property type="entry name" value="AlaDh_PNT_N"/>
    <property type="match status" value="1"/>
</dbReference>
<evidence type="ECO:0000256" key="8">
    <source>
        <dbReference type="ARBA" id="ARBA00023027"/>
    </source>
</evidence>
<keyword evidence="7" id="KW-0560">Oxidoreductase</keyword>
<comment type="subunit">
    <text evidence="3">Monomer.</text>
</comment>
<evidence type="ECO:0000256" key="10">
    <source>
        <dbReference type="ARBA" id="ARBA00033228"/>
    </source>
</evidence>